<proteinExistence type="predicted"/>
<sequence length="39" mass="5058">MFRRYFYLDIVFENFQYIMSGEKIDICIFCYKYPFLYNY</sequence>
<evidence type="ECO:0000313" key="2">
    <source>
        <dbReference type="Proteomes" id="UP000663720"/>
    </source>
</evidence>
<organism evidence="1 2">
    <name type="scientific">Desulfonema limicola</name>
    <dbReference type="NCBI Taxonomy" id="45656"/>
    <lineage>
        <taxon>Bacteria</taxon>
        <taxon>Pseudomonadati</taxon>
        <taxon>Thermodesulfobacteriota</taxon>
        <taxon>Desulfobacteria</taxon>
        <taxon>Desulfobacterales</taxon>
        <taxon>Desulfococcaceae</taxon>
        <taxon>Desulfonema</taxon>
    </lineage>
</organism>
<protein>
    <submittedName>
        <fullName evidence="1">Uncharacterized protein</fullName>
    </submittedName>
</protein>
<keyword evidence="2" id="KW-1185">Reference proteome</keyword>
<evidence type="ECO:0000313" key="1">
    <source>
        <dbReference type="EMBL" id="QTA83383.1"/>
    </source>
</evidence>
<dbReference type="AlphaFoldDB" id="A0A975GK24"/>
<dbReference type="Proteomes" id="UP000663720">
    <property type="component" value="Chromosome"/>
</dbReference>
<dbReference type="KEGG" id="dli:dnl_57870"/>
<dbReference type="EMBL" id="CP061799">
    <property type="protein sequence ID" value="QTA83383.1"/>
    <property type="molecule type" value="Genomic_DNA"/>
</dbReference>
<name>A0A975GK24_9BACT</name>
<gene>
    <name evidence="1" type="ORF">dnl_57870</name>
</gene>
<reference evidence="1" key="1">
    <citation type="journal article" date="2021" name="Microb. Physiol.">
        <title>Proteogenomic Insights into the Physiology of Marine, Sulfate-Reducing, Filamentous Desulfonema limicola and Desulfonema magnum.</title>
        <authorList>
            <person name="Schnaars V."/>
            <person name="Wohlbrand L."/>
            <person name="Scheve S."/>
            <person name="Hinrichs C."/>
            <person name="Reinhardt R."/>
            <person name="Rabus R."/>
        </authorList>
    </citation>
    <scope>NUCLEOTIDE SEQUENCE</scope>
    <source>
        <strain evidence="1">5ac10</strain>
    </source>
</reference>
<accession>A0A975GK24</accession>